<dbReference type="Proteomes" id="UP000504608">
    <property type="component" value="Unplaced"/>
</dbReference>
<name>A0A6J1L5F5_CUCMA</name>
<dbReference type="OrthoDB" id="1001765at2759"/>
<accession>A0A6J1L5F5</accession>
<dbReference type="KEGG" id="cmax:111499289"/>
<feature type="region of interest" description="Disordered" evidence="1">
    <location>
        <begin position="240"/>
        <end position="275"/>
    </location>
</feature>
<dbReference type="Pfam" id="PF13668">
    <property type="entry name" value="Ferritin_2"/>
    <property type="match status" value="1"/>
</dbReference>
<feature type="signal peptide" evidence="2">
    <location>
        <begin position="1"/>
        <end position="27"/>
    </location>
</feature>
<sequence length="331" mass="35370">MAKCGMSITAIAVSFLILLHLPSLCTASIRESVHFIPPSDVDLLEFPLNLEYLEAEFFLFSSLGHGLDKVAPDLAMGGPSPVGAQKAKLSPFIKDIITQFAYQEVDHVRAIKDTVKGFPRPLLNLSSESFTEVMDRALGCWTNPPFDPYANDVNFLLASYIIPNIGLTGYAGANPKLKSAASKKLVAGLLGIESGQDAVIRALLYEHAGEKVEPYGVTVAEFTERISELMNKLGHAGTKDEGIVVPKDNGGTVAPKDNGGTVAPKDEGAEGKTSGNVLAGDEYSLAYARTPEEVLRILYGEGNEHVPGGFYPNGANGRIAKCHLATKTHSK</sequence>
<dbReference type="PANTHER" id="PTHR31694">
    <property type="entry name" value="DESICCATION-LIKE PROTEIN"/>
    <property type="match status" value="1"/>
</dbReference>
<organism evidence="3 4">
    <name type="scientific">Cucurbita maxima</name>
    <name type="common">Pumpkin</name>
    <name type="synonym">Winter squash</name>
    <dbReference type="NCBI Taxonomy" id="3661"/>
    <lineage>
        <taxon>Eukaryota</taxon>
        <taxon>Viridiplantae</taxon>
        <taxon>Streptophyta</taxon>
        <taxon>Embryophyta</taxon>
        <taxon>Tracheophyta</taxon>
        <taxon>Spermatophyta</taxon>
        <taxon>Magnoliopsida</taxon>
        <taxon>eudicotyledons</taxon>
        <taxon>Gunneridae</taxon>
        <taxon>Pentapetalae</taxon>
        <taxon>rosids</taxon>
        <taxon>fabids</taxon>
        <taxon>Cucurbitales</taxon>
        <taxon>Cucurbitaceae</taxon>
        <taxon>Cucurbiteae</taxon>
        <taxon>Cucurbita</taxon>
    </lineage>
</organism>
<dbReference type="GeneID" id="111499289"/>
<gene>
    <name evidence="4" type="primary">LOC111499289</name>
</gene>
<protein>
    <submittedName>
        <fullName evidence="4">Desiccation-related protein PCC13-62-like</fullName>
    </submittedName>
</protein>
<evidence type="ECO:0000313" key="3">
    <source>
        <dbReference type="Proteomes" id="UP000504608"/>
    </source>
</evidence>
<dbReference type="AlphaFoldDB" id="A0A6J1L5F5"/>
<dbReference type="RefSeq" id="XP_023006613.1">
    <property type="nucleotide sequence ID" value="XM_023150845.1"/>
</dbReference>
<dbReference type="PANTHER" id="PTHR31694:SF12">
    <property type="entry name" value="DESICCATION-LIKE PROTEIN"/>
    <property type="match status" value="1"/>
</dbReference>
<dbReference type="InterPro" id="IPR052965">
    <property type="entry name" value="Pigment-catalase-like"/>
</dbReference>
<evidence type="ECO:0000256" key="1">
    <source>
        <dbReference type="SAM" id="MobiDB-lite"/>
    </source>
</evidence>
<proteinExistence type="predicted"/>
<evidence type="ECO:0000256" key="2">
    <source>
        <dbReference type="SAM" id="SignalP"/>
    </source>
</evidence>
<evidence type="ECO:0000313" key="4">
    <source>
        <dbReference type="RefSeq" id="XP_023006613.1"/>
    </source>
</evidence>
<keyword evidence="3" id="KW-1185">Reference proteome</keyword>
<feature type="chain" id="PRO_5027048910" evidence="2">
    <location>
        <begin position="28"/>
        <end position="331"/>
    </location>
</feature>
<keyword evidence="2" id="KW-0732">Signal</keyword>
<reference evidence="4" key="1">
    <citation type="submission" date="2025-08" db="UniProtKB">
        <authorList>
            <consortium name="RefSeq"/>
        </authorList>
    </citation>
    <scope>IDENTIFICATION</scope>
    <source>
        <tissue evidence="4">Young leaves</tissue>
    </source>
</reference>